<dbReference type="EnsemblBacteria" id="ABA79135">
    <property type="protein sequence ID" value="ABA79135"/>
    <property type="gene ID" value="RSP_2974"/>
</dbReference>
<dbReference type="RefSeq" id="WP_011337885.1">
    <property type="nucleotide sequence ID" value="NC_007493.2"/>
</dbReference>
<feature type="transmembrane region" description="Helical" evidence="2">
    <location>
        <begin position="41"/>
        <end position="63"/>
    </location>
</feature>
<keyword evidence="1" id="KW-0175">Coiled coil</keyword>
<organism evidence="5 6">
    <name type="scientific">Cereibacter sphaeroides (strain ATCC 17023 / DSM 158 / JCM 6121 / CCUG 31486 / LMG 2827 / NBRC 12203 / NCIMB 8253 / ATH 2.4.1.)</name>
    <name type="common">Rhodobacter sphaeroides</name>
    <dbReference type="NCBI Taxonomy" id="272943"/>
    <lineage>
        <taxon>Bacteria</taxon>
        <taxon>Pseudomonadati</taxon>
        <taxon>Pseudomonadota</taxon>
        <taxon>Alphaproteobacteria</taxon>
        <taxon>Rhodobacterales</taxon>
        <taxon>Paracoccaceae</taxon>
        <taxon>Cereibacter</taxon>
    </lineage>
</organism>
<keyword evidence="2" id="KW-0812">Transmembrane</keyword>
<dbReference type="InterPro" id="IPR011055">
    <property type="entry name" value="Dup_hybrid_motif"/>
</dbReference>
<dbReference type="GO" id="GO:0004222">
    <property type="term" value="F:metalloendopeptidase activity"/>
    <property type="evidence" value="ECO:0007669"/>
    <property type="project" value="TreeGrafter"/>
</dbReference>
<dbReference type="GeneID" id="3720388"/>
<dbReference type="PATRIC" id="fig|272943.9.peg.1914"/>
<dbReference type="InterPro" id="IPR016047">
    <property type="entry name" value="M23ase_b-sheet_dom"/>
</dbReference>
<dbReference type="PANTHER" id="PTHR21666">
    <property type="entry name" value="PEPTIDASE-RELATED"/>
    <property type="match status" value="1"/>
</dbReference>
<evidence type="ECO:0000259" key="4">
    <source>
        <dbReference type="Pfam" id="PF19353"/>
    </source>
</evidence>
<evidence type="ECO:0000256" key="1">
    <source>
        <dbReference type="SAM" id="Coils"/>
    </source>
</evidence>
<protein>
    <submittedName>
        <fullName evidence="5">Metalopeptidase</fullName>
    </submittedName>
</protein>
<dbReference type="InterPro" id="IPR045974">
    <property type="entry name" value="DUF5930"/>
</dbReference>
<dbReference type="CDD" id="cd12797">
    <property type="entry name" value="M23_peptidase"/>
    <property type="match status" value="1"/>
</dbReference>
<evidence type="ECO:0000313" key="5">
    <source>
        <dbReference type="EMBL" id="ABA79135.1"/>
    </source>
</evidence>
<feature type="domain" description="DUF5930" evidence="4">
    <location>
        <begin position="1"/>
        <end position="324"/>
    </location>
</feature>
<dbReference type="STRING" id="272943.RSP_2974"/>
<dbReference type="Pfam" id="PF01551">
    <property type="entry name" value="Peptidase_M23"/>
    <property type="match status" value="1"/>
</dbReference>
<dbReference type="AlphaFoldDB" id="Q3J249"/>
<dbReference type="Proteomes" id="UP000002703">
    <property type="component" value="Chromosome 1"/>
</dbReference>
<gene>
    <name evidence="5" type="ORF">RSP_2974</name>
</gene>
<dbReference type="SUPFAM" id="SSF51261">
    <property type="entry name" value="Duplicated hybrid motif"/>
    <property type="match status" value="1"/>
</dbReference>
<dbReference type="KEGG" id="rsp:RSP_2974"/>
<dbReference type="PhylomeDB" id="Q3J249"/>
<feature type="domain" description="M23ase beta-sheet core" evidence="3">
    <location>
        <begin position="342"/>
        <end position="436"/>
    </location>
</feature>
<proteinExistence type="predicted"/>
<reference evidence="6" key="1">
    <citation type="submission" date="2005-09" db="EMBL/GenBank/DDBJ databases">
        <title>Complete sequence of chromosome 1 of Rhodobacter sphaeroides 2.4.1.</title>
        <authorList>
            <person name="Copeland A."/>
            <person name="Lucas S."/>
            <person name="Lapidus A."/>
            <person name="Barry K."/>
            <person name="Detter J.C."/>
            <person name="Glavina T."/>
            <person name="Hammon N."/>
            <person name="Israni S."/>
            <person name="Pitluck S."/>
            <person name="Richardson P."/>
            <person name="Mackenzie C."/>
            <person name="Choudhary M."/>
            <person name="Larimer F."/>
            <person name="Hauser L.J."/>
            <person name="Land M."/>
            <person name="Donohue T.J."/>
            <person name="Kaplan S."/>
        </authorList>
    </citation>
    <scope>NUCLEOTIDE SEQUENCE [LARGE SCALE GENOMIC DNA]</scope>
    <source>
        <strain evidence="6">ATCC 17023 / DSM 158 / JCM 6121 / CCUG 31486 / LMG 2827 / NBRC 12203 / NCIMB 8253 / ATH 2.4.1.</strain>
    </source>
</reference>
<dbReference type="Pfam" id="PF19353">
    <property type="entry name" value="DUF5930"/>
    <property type="match status" value="1"/>
</dbReference>
<dbReference type="eggNOG" id="COG0739">
    <property type="taxonomic scope" value="Bacteria"/>
</dbReference>
<dbReference type="Gene3D" id="2.70.70.10">
    <property type="entry name" value="Glucose Permease (Domain IIA)"/>
    <property type="match status" value="1"/>
</dbReference>
<evidence type="ECO:0000256" key="2">
    <source>
        <dbReference type="SAM" id="Phobius"/>
    </source>
</evidence>
<feature type="coiled-coil region" evidence="1">
    <location>
        <begin position="121"/>
        <end position="225"/>
    </location>
</feature>
<keyword evidence="2" id="KW-1133">Transmembrane helix</keyword>
<name>Q3J249_CERS4</name>
<evidence type="ECO:0000259" key="3">
    <source>
        <dbReference type="Pfam" id="PF01551"/>
    </source>
</evidence>
<dbReference type="PANTHER" id="PTHR21666:SF270">
    <property type="entry name" value="MUREIN HYDROLASE ACTIVATOR ENVC"/>
    <property type="match status" value="1"/>
</dbReference>
<sequence length="447" mass="49262">MLTRLHYRIHTSLERILPERRLFLKSDSDTRFIRLRPVTQLAALAGGTLLVSWTILATSIVLMDSVTAGGTRDQTQRQQALYESRLNALSADRDRRADEAVRAQERFNLALAEVSKMQTALLATEDRRKELETGIEVLQDTLIRTIKERDDAREESERVTVALAEQTGSARTDGSRMADAEATLDQLSSTLAATARQRDDMANAVLLAKEETEEVLQEKAELQARNDLIFGRLEEAVTVSMEPLDKMFRAAGLSTDSLLKQVRRGYSGQGGPLSKLTVSTMGGGDLTPEERRANEILNGLDRMNLYRLAATKAPFSMPVKTAFRYTSGFGGRNDPFGRGNRRHEGIDMAGASGSPIYSTADGVVIQAGTASGYGKVIKIRHEFGIQTVYGHLSRIRVEKGQRVSRGDRIGDMGSTGRSTGTHLHYEVRVDGSPVNPMTFIKAAKDVF</sequence>
<dbReference type="OrthoDB" id="9805070at2"/>
<dbReference type="InterPro" id="IPR050570">
    <property type="entry name" value="Cell_wall_metabolism_enzyme"/>
</dbReference>
<accession>Q3J249</accession>
<evidence type="ECO:0000313" key="6">
    <source>
        <dbReference type="Proteomes" id="UP000002703"/>
    </source>
</evidence>
<keyword evidence="6" id="KW-1185">Reference proteome</keyword>
<dbReference type="EMBL" id="CP000143">
    <property type="protein sequence ID" value="ABA79135.1"/>
    <property type="molecule type" value="Genomic_DNA"/>
</dbReference>
<keyword evidence="2" id="KW-0472">Membrane</keyword>
<dbReference type="FunFam" id="2.70.70.10:FF:000006">
    <property type="entry name" value="M23 family peptidase"/>
    <property type="match status" value="1"/>
</dbReference>